<protein>
    <submittedName>
        <fullName evidence="1">Uncharacterized protein</fullName>
    </submittedName>
</protein>
<dbReference type="EMBL" id="FNID01000012">
    <property type="protein sequence ID" value="SDN14185.1"/>
    <property type="molecule type" value="Genomic_DNA"/>
</dbReference>
<organism evidence="1 2">
    <name type="scientific">Acetanaerobacterium elongatum</name>
    <dbReference type="NCBI Taxonomy" id="258515"/>
    <lineage>
        <taxon>Bacteria</taxon>
        <taxon>Bacillati</taxon>
        <taxon>Bacillota</taxon>
        <taxon>Clostridia</taxon>
        <taxon>Eubacteriales</taxon>
        <taxon>Oscillospiraceae</taxon>
        <taxon>Acetanaerobacterium</taxon>
    </lineage>
</organism>
<name>A0A1G9YZN4_9FIRM</name>
<dbReference type="AlphaFoldDB" id="A0A1G9YZN4"/>
<sequence length="72" mass="8063">MSKKPDFEAYLKRIFAGGKRKLTSADLPLENDDDFVCSIMLSMCDECEVQPLEGSISKNGYTIANLVIRRCS</sequence>
<keyword evidence="2" id="KW-1185">Reference proteome</keyword>
<dbReference type="STRING" id="258515.SAMN05192585_11228"/>
<proteinExistence type="predicted"/>
<reference evidence="1 2" key="1">
    <citation type="submission" date="2016-10" db="EMBL/GenBank/DDBJ databases">
        <authorList>
            <person name="de Groot N.N."/>
        </authorList>
    </citation>
    <scope>NUCLEOTIDE SEQUENCE [LARGE SCALE GENOMIC DNA]</scope>
    <source>
        <strain evidence="1 2">CGMCC 1.5012</strain>
    </source>
</reference>
<dbReference type="Proteomes" id="UP000199182">
    <property type="component" value="Unassembled WGS sequence"/>
</dbReference>
<evidence type="ECO:0000313" key="2">
    <source>
        <dbReference type="Proteomes" id="UP000199182"/>
    </source>
</evidence>
<gene>
    <name evidence="1" type="ORF">SAMN05192585_11228</name>
</gene>
<accession>A0A1G9YZN4</accession>
<evidence type="ECO:0000313" key="1">
    <source>
        <dbReference type="EMBL" id="SDN14185.1"/>
    </source>
</evidence>
<dbReference type="RefSeq" id="WP_092639415.1">
    <property type="nucleotide sequence ID" value="NZ_FNID01000012.1"/>
</dbReference>